<dbReference type="AlphaFoldDB" id="A0A2R6AUK8"/>
<evidence type="ECO:0000256" key="1">
    <source>
        <dbReference type="ARBA" id="ARBA00022679"/>
    </source>
</evidence>
<sequence>MESLFMTKRIVALAGGVGAAKFLRGLTRVVEADSLYIIGNVGDNLWVFGLYVAPDIDIVTYALADLWDDERGWGLRGEGFQVRDGLRLLGLEDAEWFNLGDRDFATCIFRTHLMRRGYPLSRVTDIIRVKFGVKPKIIPATDNELVTQVHTLDGWITFEEYYVKHRFSIPIDGLRFVGADDAEPAPGVIEAINSAHMIIVCPSNPLASIQPILSVKGILEALKANRNKVSAISPLVGGRAIKGPADSMMSQLGYEPSVAGVAKLYREFVSTLIIDTVDSKEQQKVMEEGVNARVMNTLMGGVNDSVELARRVLSG</sequence>
<evidence type="ECO:0000313" key="3">
    <source>
        <dbReference type="EMBL" id="PSN90057.1"/>
    </source>
</evidence>
<proteinExistence type="inferred from homology"/>
<evidence type="ECO:0000313" key="4">
    <source>
        <dbReference type="Proteomes" id="UP000240490"/>
    </source>
</evidence>
<name>A0A2R6AUK8_9ARCH</name>
<keyword evidence="1 3" id="KW-0808">Transferase</keyword>
<reference evidence="3 4" key="1">
    <citation type="submission" date="2017-04" db="EMBL/GenBank/DDBJ databases">
        <title>Novel microbial lineages endemic to geothermal iron-oxide mats fill important gaps in the evolutionary history of Archaea.</title>
        <authorList>
            <person name="Jay Z.J."/>
            <person name="Beam J.P."/>
            <person name="Dlakic M."/>
            <person name="Rusch D.B."/>
            <person name="Kozubal M.A."/>
            <person name="Inskeep W.P."/>
        </authorList>
    </citation>
    <scope>NUCLEOTIDE SEQUENCE [LARGE SCALE GENOMIC DNA]</scope>
    <source>
        <strain evidence="3">ECH_B_SAG-M15</strain>
    </source>
</reference>
<dbReference type="CDD" id="cd07186">
    <property type="entry name" value="CofD_like"/>
    <property type="match status" value="1"/>
</dbReference>
<dbReference type="InterPro" id="IPR010115">
    <property type="entry name" value="FbiA/CofD"/>
</dbReference>
<dbReference type="SUPFAM" id="SSF142338">
    <property type="entry name" value="CofD-like"/>
    <property type="match status" value="1"/>
</dbReference>
<gene>
    <name evidence="3" type="ORF">B9Q08_05545</name>
</gene>
<dbReference type="Gene3D" id="3.40.50.10680">
    <property type="entry name" value="CofD-like domains"/>
    <property type="match status" value="1"/>
</dbReference>
<comment type="caution">
    <text evidence="3">The sequence shown here is derived from an EMBL/GenBank/DDBJ whole genome shotgun (WGS) entry which is preliminary data.</text>
</comment>
<dbReference type="GO" id="GO:0043743">
    <property type="term" value="F:LPPG:FO 2-phospho-L-lactate transferase activity"/>
    <property type="evidence" value="ECO:0007669"/>
    <property type="project" value="InterPro"/>
</dbReference>
<dbReference type="GO" id="GO:0000287">
    <property type="term" value="F:magnesium ion binding"/>
    <property type="evidence" value="ECO:0007669"/>
    <property type="project" value="InterPro"/>
</dbReference>
<dbReference type="InterPro" id="IPR038136">
    <property type="entry name" value="CofD-like_dom_sf"/>
</dbReference>
<dbReference type="PANTHER" id="PTHR43007">
    <property type="entry name" value="2-PHOSPHO-L-LACTATE TRANSFERASE"/>
    <property type="match status" value="1"/>
</dbReference>
<organism evidence="3 4">
    <name type="scientific">Candidatus Marsarchaeota G2 archaeon ECH_B_SAG-M15</name>
    <dbReference type="NCBI Taxonomy" id="1978162"/>
    <lineage>
        <taxon>Archaea</taxon>
        <taxon>Candidatus Marsarchaeota</taxon>
        <taxon>Candidatus Marsarchaeota group 2</taxon>
    </lineage>
</organism>
<protein>
    <submittedName>
        <fullName evidence="3">2-phospho-L-lactate transferase</fullName>
    </submittedName>
</protein>
<dbReference type="EMBL" id="NEXJ01000098">
    <property type="protein sequence ID" value="PSN90057.1"/>
    <property type="molecule type" value="Genomic_DNA"/>
</dbReference>
<dbReference type="Pfam" id="PF01933">
    <property type="entry name" value="CofD"/>
    <property type="match status" value="1"/>
</dbReference>
<evidence type="ECO:0000256" key="2">
    <source>
        <dbReference type="ARBA" id="ARBA00022842"/>
    </source>
</evidence>
<dbReference type="PANTHER" id="PTHR43007:SF1">
    <property type="entry name" value="2-PHOSPHO-L-LACTATE TRANSFERASE"/>
    <property type="match status" value="1"/>
</dbReference>
<accession>A0A2R6AUK8</accession>
<dbReference type="HAMAP" id="MF_01257">
    <property type="entry name" value="CofD"/>
    <property type="match status" value="1"/>
</dbReference>
<dbReference type="InterPro" id="IPR002882">
    <property type="entry name" value="CofD"/>
</dbReference>
<dbReference type="Gene3D" id="1.10.8.240">
    <property type="entry name" value="CofD-like domain"/>
    <property type="match status" value="1"/>
</dbReference>
<dbReference type="NCBIfam" id="TIGR01819">
    <property type="entry name" value="F420_cofD"/>
    <property type="match status" value="1"/>
</dbReference>
<keyword evidence="2" id="KW-0460">Magnesium</keyword>
<dbReference type="Proteomes" id="UP000240490">
    <property type="component" value="Unassembled WGS sequence"/>
</dbReference>